<organism evidence="6 7">
    <name type="scientific">Teladorsagia circumcincta</name>
    <name type="common">Brown stomach worm</name>
    <name type="synonym">Ostertagia circumcincta</name>
    <dbReference type="NCBI Taxonomy" id="45464"/>
    <lineage>
        <taxon>Eukaryota</taxon>
        <taxon>Metazoa</taxon>
        <taxon>Ecdysozoa</taxon>
        <taxon>Nematoda</taxon>
        <taxon>Chromadorea</taxon>
        <taxon>Rhabditida</taxon>
        <taxon>Rhabditina</taxon>
        <taxon>Rhabditomorpha</taxon>
        <taxon>Strongyloidea</taxon>
        <taxon>Trichostrongylidae</taxon>
        <taxon>Teladorsagia</taxon>
    </lineage>
</organism>
<evidence type="ECO:0000313" key="6">
    <source>
        <dbReference type="EMBL" id="PIO73949.1"/>
    </source>
</evidence>
<evidence type="ECO:0000256" key="3">
    <source>
        <dbReference type="ARBA" id="ARBA00022989"/>
    </source>
</evidence>
<dbReference type="GO" id="GO:0016020">
    <property type="term" value="C:membrane"/>
    <property type="evidence" value="ECO:0007669"/>
    <property type="project" value="UniProtKB-SubCell"/>
</dbReference>
<dbReference type="OrthoDB" id="361532at2759"/>
<comment type="subcellular location">
    <subcellularLocation>
        <location evidence="1">Membrane</location>
        <topology evidence="1">Multi-pass membrane protein</topology>
    </subcellularLocation>
</comment>
<dbReference type="InterPro" id="IPR026673">
    <property type="entry name" value="SPEC3/Stum"/>
</dbReference>
<dbReference type="PANTHER" id="PTHR21676">
    <property type="entry name" value="PROTEIN STUM"/>
    <property type="match status" value="1"/>
</dbReference>
<proteinExistence type="predicted"/>
<keyword evidence="2 5" id="KW-0812">Transmembrane</keyword>
<evidence type="ECO:0000313" key="7">
    <source>
        <dbReference type="Proteomes" id="UP000230423"/>
    </source>
</evidence>
<keyword evidence="3 5" id="KW-1133">Transmembrane helix</keyword>
<evidence type="ECO:0000256" key="4">
    <source>
        <dbReference type="ARBA" id="ARBA00023136"/>
    </source>
</evidence>
<feature type="transmembrane region" description="Helical" evidence="5">
    <location>
        <begin position="193"/>
        <end position="215"/>
    </location>
</feature>
<evidence type="ECO:0000256" key="1">
    <source>
        <dbReference type="ARBA" id="ARBA00004141"/>
    </source>
</evidence>
<dbReference type="GO" id="GO:0042330">
    <property type="term" value="P:taxis"/>
    <property type="evidence" value="ECO:0007669"/>
    <property type="project" value="TreeGrafter"/>
</dbReference>
<keyword evidence="4 5" id="KW-0472">Membrane</keyword>
<keyword evidence="7" id="KW-1185">Reference proteome</keyword>
<dbReference type="AlphaFoldDB" id="A0A2G9UUN1"/>
<evidence type="ECO:0000256" key="5">
    <source>
        <dbReference type="SAM" id="Phobius"/>
    </source>
</evidence>
<gene>
    <name evidence="6" type="ORF">TELCIR_04060</name>
</gene>
<sequence>MGRGSQRKSSDRDQEKELPVWASLMLDQFSSCADRIEKALTSSLGKLVDKIDESLTEKGERSFYSKPFFSDSKFVYRVDPYGVVLLIFVPLRRMTRCCKVSSIMWTTCSMTSAMSSKLKDLADKVRGWKLVQKTLPRIIEYGRAEGILQTGPPTGGGLNITGVVLAAQEEAHTQKETKSGDKVVNLLVGVSQFFTITFLFVGWFWSIAWGGLLIIHSMQYREALQQRRQEAVATAAIEALTKDSILHRRDVKTLVKTHKQQAKDKKTAVSESKKK</sequence>
<accession>A0A2G9UUN1</accession>
<reference evidence="6 7" key="1">
    <citation type="submission" date="2015-09" db="EMBL/GenBank/DDBJ databases">
        <title>Draft genome of the parasitic nematode Teladorsagia circumcincta isolate WARC Sus (inbred).</title>
        <authorList>
            <person name="Mitreva M."/>
        </authorList>
    </citation>
    <scope>NUCLEOTIDE SEQUENCE [LARGE SCALE GENOMIC DNA]</scope>
    <source>
        <strain evidence="6 7">S</strain>
    </source>
</reference>
<dbReference type="GO" id="GO:0050954">
    <property type="term" value="P:sensory perception of mechanical stimulus"/>
    <property type="evidence" value="ECO:0007669"/>
    <property type="project" value="TreeGrafter"/>
</dbReference>
<dbReference type="PANTHER" id="PTHR21676:SF7">
    <property type="entry name" value="PROTEIN SPEC3"/>
    <property type="match status" value="1"/>
</dbReference>
<dbReference type="GO" id="GO:0071683">
    <property type="term" value="C:sensory dendrite"/>
    <property type="evidence" value="ECO:0007669"/>
    <property type="project" value="TreeGrafter"/>
</dbReference>
<name>A0A2G9UUN1_TELCI</name>
<protein>
    <submittedName>
        <fullName evidence="6">Uncharacterized protein</fullName>
    </submittedName>
</protein>
<evidence type="ECO:0000256" key="2">
    <source>
        <dbReference type="ARBA" id="ARBA00022692"/>
    </source>
</evidence>
<dbReference type="Proteomes" id="UP000230423">
    <property type="component" value="Unassembled WGS sequence"/>
</dbReference>
<dbReference type="EMBL" id="KZ345357">
    <property type="protein sequence ID" value="PIO73949.1"/>
    <property type="molecule type" value="Genomic_DNA"/>
</dbReference>
<dbReference type="GO" id="GO:0019230">
    <property type="term" value="P:proprioception"/>
    <property type="evidence" value="ECO:0007669"/>
    <property type="project" value="TreeGrafter"/>
</dbReference>
<dbReference type="Pfam" id="PF15795">
    <property type="entry name" value="Spec3"/>
    <property type="match status" value="1"/>
</dbReference>